<name>A0A2C6L973_9APIC</name>
<feature type="compositionally biased region" description="Basic and acidic residues" evidence="1">
    <location>
        <begin position="110"/>
        <end position="169"/>
    </location>
</feature>
<feature type="compositionally biased region" description="Basic and acidic residues" evidence="1">
    <location>
        <begin position="829"/>
        <end position="840"/>
    </location>
</feature>
<dbReference type="PANTHER" id="PTHR23355:SF9">
    <property type="entry name" value="DIS3-LIKE EXONUCLEASE 2"/>
    <property type="match status" value="1"/>
</dbReference>
<organism evidence="3 4">
    <name type="scientific">Cystoisospora suis</name>
    <dbReference type="NCBI Taxonomy" id="483139"/>
    <lineage>
        <taxon>Eukaryota</taxon>
        <taxon>Sar</taxon>
        <taxon>Alveolata</taxon>
        <taxon>Apicomplexa</taxon>
        <taxon>Conoidasida</taxon>
        <taxon>Coccidia</taxon>
        <taxon>Eucoccidiorida</taxon>
        <taxon>Eimeriorina</taxon>
        <taxon>Sarcocystidae</taxon>
        <taxon>Cystoisospora</taxon>
    </lineage>
</organism>
<feature type="compositionally biased region" description="Low complexity" evidence="1">
    <location>
        <begin position="764"/>
        <end position="779"/>
    </location>
</feature>
<feature type="region of interest" description="Disordered" evidence="1">
    <location>
        <begin position="356"/>
        <end position="458"/>
    </location>
</feature>
<dbReference type="OrthoDB" id="372421at2759"/>
<dbReference type="InterPro" id="IPR022966">
    <property type="entry name" value="RNase_II/R_CS"/>
</dbReference>
<feature type="compositionally biased region" description="Basic and acidic residues" evidence="1">
    <location>
        <begin position="41"/>
        <end position="90"/>
    </location>
</feature>
<dbReference type="SUPFAM" id="SSF50249">
    <property type="entry name" value="Nucleic acid-binding proteins"/>
    <property type="match status" value="2"/>
</dbReference>
<feature type="region of interest" description="Disordered" evidence="1">
    <location>
        <begin position="829"/>
        <end position="863"/>
    </location>
</feature>
<dbReference type="EMBL" id="MIGC01001041">
    <property type="protein sequence ID" value="PHJ23683.1"/>
    <property type="molecule type" value="Genomic_DNA"/>
</dbReference>
<dbReference type="GO" id="GO:0003723">
    <property type="term" value="F:RNA binding"/>
    <property type="evidence" value="ECO:0007669"/>
    <property type="project" value="InterPro"/>
</dbReference>
<evidence type="ECO:0000256" key="1">
    <source>
        <dbReference type="SAM" id="MobiDB-lite"/>
    </source>
</evidence>
<protein>
    <submittedName>
        <fullName evidence="3">Rnb family domain-containing protein</fullName>
    </submittedName>
</protein>
<feature type="compositionally biased region" description="Basic and acidic residues" evidence="1">
    <location>
        <begin position="417"/>
        <end position="426"/>
    </location>
</feature>
<evidence type="ECO:0000313" key="4">
    <source>
        <dbReference type="Proteomes" id="UP000221165"/>
    </source>
</evidence>
<feature type="region of interest" description="Disordered" evidence="1">
    <location>
        <begin position="292"/>
        <end position="315"/>
    </location>
</feature>
<dbReference type="GO" id="GO:0000175">
    <property type="term" value="F:3'-5'-RNA exonuclease activity"/>
    <property type="evidence" value="ECO:0007669"/>
    <property type="project" value="TreeGrafter"/>
</dbReference>
<feature type="region of interest" description="Disordered" evidence="1">
    <location>
        <begin position="1144"/>
        <end position="1232"/>
    </location>
</feature>
<dbReference type="PROSITE" id="PS01175">
    <property type="entry name" value="RIBONUCLEASE_II"/>
    <property type="match status" value="1"/>
</dbReference>
<evidence type="ECO:0000313" key="3">
    <source>
        <dbReference type="EMBL" id="PHJ23683.1"/>
    </source>
</evidence>
<feature type="compositionally biased region" description="Basic and acidic residues" evidence="1">
    <location>
        <begin position="852"/>
        <end position="863"/>
    </location>
</feature>
<sequence>MDRRMDTENNPRSVSRNTETHSLPSSSPMQSDAVHVTASRLNERRNGGRENRRVESRGQERGEMRGQGRREMRGQGRREMRGQERREMRGQGRGATRGHGRGEMGGQGRGETRGQERGGMRGQERGEMRGQERGQERGEMRGQERGGQERGEMKGQERGEARRQERGEIGENMQRSTGGGGWGERREQNHRRNEECGGEKKRRQYEEYLTLRDVEDGLRKGSLIEGVLRISKGQTDSAFVPDIANPTWTDFFIPGRKDRNRAIHDDRVVLQVYPHQEWKTTEDRDAFLLAETAAPSSSSTSGQEEGGQTSRTAEESLELVKDGRLLRTAKVVYVYLEPLSWEEKDALHAFYCREDESDKKTTNGKQMKEEEKANDKSKEDGEGREEEGGTEKKREENVDKTRTIQEPQDSQGDGEEEKGSRQRLTDHSTSSTATAPIEEEAGVEEEEEKSKSPSPVSLPSWRERKLLRNRQFICTLRGNHLNAGILPEDDTTIGPRDSILRAVPIDKRINWILIPLAEAQKWERLPGVLDKQRLYLVNADVWDCYNVLPRGSILACIGPSTAVSAIEKAVVSANDLYVNALPHGPDVLRETDEVVARVEESLEEEISRRVDLRGSRRIFTIDPTTARDLDDAIHIHRLDPSVWTGKIPEYEIGVHIADVSHMLRRSSLTDDEARRRCTTVYLPHVVFPMLPRALCDSLCSLHPGSPKLTFSVTFRVKEDGTLVHTWRPRCYKSAIESCCRFNYDQVQILIDGGNIPTEDRPHVSTSLSSSSSSTKLRSNSTEDRENECSLQENKKDAHSAEETLREKKKRITLGQCGCFVYFSTETNEHQEDDRKDKGENSDSQNRSLLFDSQEKKRAGAREDYTACKDGQKEERERIYWRRECCGRCERCCRCCSEGGTEMTMTPGGGGGLCTAEVDGRSIVSGGRGGRTQDGKGRNSCEVSWELLVKDLKLLDDLTCRIRKKRFDDGSIIMHKTALLYDLDERQRPMGWHLEEHSRSHCLIEELMLLANRLVAQKLLDSPIHDLAVLRYHPAPLPKPLRSLANFLRQRKIDVDFSTSSKAWASLQKLRRSHGSAVVVAIEVLLRKSLKLALYYVSKETTKAHYALNFSEYTHFTSPIRRYADVLVHRLLTCLVEWEGLKQSTERHDEGQSCQTVKSDAVPTGNRYKMDEKQSREGKKDKDTRQPRRKRADLSAFSTQEEDDTQGCFEEETNEEEEEEEENEKDGEAEEMSEEVKALREHVMQVCGTADELETMCSSCNGKRLTSKEAQEQCRAYFFALLLRTITITTKPHATVGVVLMIQDRSFVVFLPLLDKELRLCFFTEDSRETQLSRVPEHLQGQLTLPVSFDDVATAQVSVTWKREKVGEEGEDNEVDEVKVEVVKTFSTVPVFVVPVNTVPPDVMVTMISPFSPEYEKARACEKEALRLFLVSLCPAF</sequence>
<dbReference type="InterPro" id="IPR041505">
    <property type="entry name" value="Dis3_CSD2"/>
</dbReference>
<dbReference type="PANTHER" id="PTHR23355">
    <property type="entry name" value="RIBONUCLEASE"/>
    <property type="match status" value="1"/>
</dbReference>
<comment type="caution">
    <text evidence="3">The sequence shown here is derived from an EMBL/GenBank/DDBJ whole genome shotgun (WGS) entry which is preliminary data.</text>
</comment>
<dbReference type="Gene3D" id="2.40.50.690">
    <property type="match status" value="1"/>
</dbReference>
<feature type="region of interest" description="Disordered" evidence="1">
    <location>
        <begin position="1"/>
        <end position="200"/>
    </location>
</feature>
<feature type="compositionally biased region" description="Basic and acidic residues" evidence="1">
    <location>
        <begin position="356"/>
        <end position="403"/>
    </location>
</feature>
<evidence type="ECO:0000259" key="2">
    <source>
        <dbReference type="SMART" id="SM00955"/>
    </source>
</evidence>
<feature type="compositionally biased region" description="Low complexity" evidence="1">
    <location>
        <begin position="292"/>
        <end position="310"/>
    </location>
</feature>
<feature type="compositionally biased region" description="Gly residues" evidence="1">
    <location>
        <begin position="91"/>
        <end position="109"/>
    </location>
</feature>
<dbReference type="VEuPathDB" id="ToxoDB:CSUI_002466"/>
<proteinExistence type="predicted"/>
<dbReference type="InterPro" id="IPR012340">
    <property type="entry name" value="NA-bd_OB-fold"/>
</dbReference>
<dbReference type="Proteomes" id="UP000221165">
    <property type="component" value="Unassembled WGS sequence"/>
</dbReference>
<keyword evidence="4" id="KW-1185">Reference proteome</keyword>
<feature type="compositionally biased region" description="Acidic residues" evidence="1">
    <location>
        <begin position="1199"/>
        <end position="1232"/>
    </location>
</feature>
<gene>
    <name evidence="3" type="ORF">CSUI_002466</name>
</gene>
<feature type="compositionally biased region" description="Basic and acidic residues" evidence="1">
    <location>
        <begin position="780"/>
        <end position="801"/>
    </location>
</feature>
<dbReference type="GO" id="GO:0006402">
    <property type="term" value="P:mRNA catabolic process"/>
    <property type="evidence" value="ECO:0007669"/>
    <property type="project" value="TreeGrafter"/>
</dbReference>
<dbReference type="Pfam" id="PF00773">
    <property type="entry name" value="RNB"/>
    <property type="match status" value="2"/>
</dbReference>
<dbReference type="Pfam" id="PF17849">
    <property type="entry name" value="OB_Dis3"/>
    <property type="match status" value="1"/>
</dbReference>
<feature type="domain" description="RNB" evidence="2">
    <location>
        <begin position="609"/>
        <end position="1137"/>
    </location>
</feature>
<dbReference type="GO" id="GO:0000932">
    <property type="term" value="C:P-body"/>
    <property type="evidence" value="ECO:0007669"/>
    <property type="project" value="TreeGrafter"/>
</dbReference>
<accession>A0A2C6L973</accession>
<feature type="compositionally biased region" description="Polar residues" evidence="1">
    <location>
        <begin position="10"/>
        <end position="30"/>
    </location>
</feature>
<feature type="compositionally biased region" description="Basic and acidic residues" evidence="1">
    <location>
        <begin position="1167"/>
        <end position="1185"/>
    </location>
</feature>
<feature type="region of interest" description="Disordered" evidence="1">
    <location>
        <begin position="754"/>
        <end position="801"/>
    </location>
</feature>
<dbReference type="GeneID" id="94425877"/>
<dbReference type="RefSeq" id="XP_067925358.1">
    <property type="nucleotide sequence ID" value="XM_068062666.1"/>
</dbReference>
<dbReference type="SMART" id="SM00955">
    <property type="entry name" value="RNB"/>
    <property type="match status" value="1"/>
</dbReference>
<feature type="compositionally biased region" description="Acidic residues" evidence="1">
    <location>
        <begin position="437"/>
        <end position="447"/>
    </location>
</feature>
<reference evidence="3 4" key="1">
    <citation type="journal article" date="2017" name="Int. J. Parasitol.">
        <title>The genome of the protozoan parasite Cystoisospora suis and a reverse vaccinology approach to identify vaccine candidates.</title>
        <authorList>
            <person name="Palmieri N."/>
            <person name="Shrestha A."/>
            <person name="Ruttkowski B."/>
            <person name="Beck T."/>
            <person name="Vogl C."/>
            <person name="Tomley F."/>
            <person name="Blake D.P."/>
            <person name="Joachim A."/>
        </authorList>
    </citation>
    <scope>NUCLEOTIDE SEQUENCE [LARGE SCALE GENOMIC DNA]</scope>
    <source>
        <strain evidence="3 4">Wien I</strain>
    </source>
</reference>
<dbReference type="InterPro" id="IPR001900">
    <property type="entry name" value="RNase_II/R"/>
</dbReference>
<dbReference type="InterPro" id="IPR050180">
    <property type="entry name" value="RNR_Ribonuclease"/>
</dbReference>
<feature type="compositionally biased region" description="Basic and acidic residues" evidence="1">
    <location>
        <begin position="183"/>
        <end position="200"/>
    </location>
</feature>